<evidence type="ECO:0000256" key="1">
    <source>
        <dbReference type="SAM" id="SignalP"/>
    </source>
</evidence>
<reference evidence="2 3" key="1">
    <citation type="submission" date="2020-07" db="EMBL/GenBank/DDBJ databases">
        <title>Sequencing the genomes of 1000 actinobacteria strains.</title>
        <authorList>
            <person name="Klenk H.-P."/>
        </authorList>
    </citation>
    <scope>NUCLEOTIDE SEQUENCE [LARGE SCALE GENOMIC DNA]</scope>
    <source>
        <strain evidence="2 3">DSM 103833</strain>
    </source>
</reference>
<dbReference type="InterPro" id="IPR013783">
    <property type="entry name" value="Ig-like_fold"/>
</dbReference>
<dbReference type="GO" id="GO:0016020">
    <property type="term" value="C:membrane"/>
    <property type="evidence" value="ECO:0007669"/>
    <property type="project" value="InterPro"/>
</dbReference>
<dbReference type="SUPFAM" id="SSF51126">
    <property type="entry name" value="Pectin lyase-like"/>
    <property type="match status" value="2"/>
</dbReference>
<accession>A0A853C6M2</accession>
<dbReference type="NCBIfam" id="NF041518">
    <property type="entry name" value="choice_anch_Q"/>
    <property type="match status" value="1"/>
</dbReference>
<dbReference type="InterPro" id="IPR015919">
    <property type="entry name" value="Cadherin-like_sf"/>
</dbReference>
<comment type="caution">
    <text evidence="2">The sequence shown here is derived from an EMBL/GenBank/DDBJ whole genome shotgun (WGS) entry which is preliminary data.</text>
</comment>
<evidence type="ECO:0000313" key="3">
    <source>
        <dbReference type="Proteomes" id="UP000530424"/>
    </source>
</evidence>
<keyword evidence="1" id="KW-0732">Signal</keyword>
<dbReference type="PANTHER" id="PTHR11319:SF35">
    <property type="entry name" value="OUTER MEMBRANE PROTEIN PMPC-RELATED"/>
    <property type="match status" value="1"/>
</dbReference>
<feature type="signal peptide" evidence="1">
    <location>
        <begin position="1"/>
        <end position="28"/>
    </location>
</feature>
<evidence type="ECO:0008006" key="4">
    <source>
        <dbReference type="Google" id="ProtNLM"/>
    </source>
</evidence>
<dbReference type="Gene3D" id="2.60.40.10">
    <property type="entry name" value="Immunoglobulins"/>
    <property type="match status" value="4"/>
</dbReference>
<evidence type="ECO:0000313" key="2">
    <source>
        <dbReference type="EMBL" id="NYJ02128.1"/>
    </source>
</evidence>
<feature type="chain" id="PRO_5032585383" description="Right handed beta helix domain-containing protein" evidence="1">
    <location>
        <begin position="29"/>
        <end position="1273"/>
    </location>
</feature>
<dbReference type="SMART" id="SM00710">
    <property type="entry name" value="PbH1"/>
    <property type="match status" value="8"/>
</dbReference>
<dbReference type="GO" id="GO:0005975">
    <property type="term" value="P:carbohydrate metabolic process"/>
    <property type="evidence" value="ECO:0007669"/>
    <property type="project" value="UniProtKB-ARBA"/>
</dbReference>
<dbReference type="SUPFAM" id="SSF49313">
    <property type="entry name" value="Cadherin-like"/>
    <property type="match status" value="4"/>
</dbReference>
<dbReference type="PANTHER" id="PTHR11319">
    <property type="entry name" value="G PROTEIN-COUPLED RECEPTOR-RELATED"/>
    <property type="match status" value="1"/>
</dbReference>
<organism evidence="2 3">
    <name type="scientific">Nocardioides thalensis</name>
    <dbReference type="NCBI Taxonomy" id="1914755"/>
    <lineage>
        <taxon>Bacteria</taxon>
        <taxon>Bacillati</taxon>
        <taxon>Actinomycetota</taxon>
        <taxon>Actinomycetes</taxon>
        <taxon>Propionibacteriales</taxon>
        <taxon>Nocardioidaceae</taxon>
        <taxon>Nocardioides</taxon>
    </lineage>
</organism>
<protein>
    <recommendedName>
        <fullName evidence="4">Right handed beta helix domain-containing protein</fullName>
    </recommendedName>
</protein>
<dbReference type="EMBL" id="JACCFP010000001">
    <property type="protein sequence ID" value="NYJ02128.1"/>
    <property type="molecule type" value="Genomic_DNA"/>
</dbReference>
<dbReference type="SUPFAM" id="SSF49373">
    <property type="entry name" value="Invasin/intimin cell-adhesion fragments"/>
    <property type="match status" value="1"/>
</dbReference>
<dbReference type="AlphaFoldDB" id="A0A853C6M2"/>
<dbReference type="InterPro" id="IPR006626">
    <property type="entry name" value="PbH1"/>
</dbReference>
<dbReference type="Pfam" id="PF05345">
    <property type="entry name" value="He_PIG"/>
    <property type="match status" value="4"/>
</dbReference>
<dbReference type="InterPro" id="IPR011050">
    <property type="entry name" value="Pectin_lyase_fold/virulence"/>
</dbReference>
<gene>
    <name evidence="2" type="ORF">HNR19_002826</name>
</gene>
<name>A0A853C6M2_9ACTN</name>
<keyword evidence="3" id="KW-1185">Reference proteome</keyword>
<dbReference type="RefSeq" id="WP_179668534.1">
    <property type="nucleotide sequence ID" value="NZ_JACCFP010000001.1"/>
</dbReference>
<dbReference type="Proteomes" id="UP000530424">
    <property type="component" value="Unassembled WGS sequence"/>
</dbReference>
<dbReference type="GO" id="GO:0005509">
    <property type="term" value="F:calcium ion binding"/>
    <property type="evidence" value="ECO:0007669"/>
    <property type="project" value="InterPro"/>
</dbReference>
<proteinExistence type="predicted"/>
<dbReference type="InterPro" id="IPR059226">
    <property type="entry name" value="Choice_anch_Q_dom"/>
</dbReference>
<dbReference type="InterPro" id="IPR008964">
    <property type="entry name" value="Invasin/intimin_cell_adhesion"/>
</dbReference>
<sequence>MLRRAITAAVLVAASAGGVLAGAAPASAAGPWYVKPTGNNAANCLSQATACATVTGALAKPGFQAGDTINVDPGTYTDRPVLAKAAKIIGTGPGVVFRGAAGAWALAVNTTAVPGANVELRNLTLTAGGYVAGGALPVVAAHVSAVDVRITDSSAAVGGGAYVFSGSLLMTGGRVQGNRAVAQAANQGWGGGVYVAPGAALSLDGTTVADNRADASNKSAVAVGGGIASGGLTSIVNARLSNNTAVHPGNSSYGGAVYNAGQTMTVSLTEVDGNSAAIGGAVSLAQPVVASRIDVHDNSALAGGAFHAAHSLSLTNSQVDDNHATVNYGGAIYSTATQGVSLDSTEVAGNEAAVAGGAVMSTAGPTVIRNGSRIADNSAQVGGGVYNSGALTVRGSEVVGNDASFQGGGILNGSASAADAPTALLVDADVHDNSAALGGGGIVNIAKATLSVDGGRIADNVAAGGGGVLVANGSTAQLDGTEVSGNTATSLGGGGIINAGRTTIQRSALDANVAATNNGLGGAVYSGTDVAGAVTTFDVDASTISHNQAYAGSALVAYSTGAGATNQTTIDDTTITGNLSSSVYGAIEQVGRPVTITDSTITDNVAAAGGAGAIYAGAPAGGGVSNTVFAGNLPRACLGPVAGNGGNYGGPGQAGCGLTPAADPQLGALADNGGPTLTQLPGPASPLLDVLTCSGSNPDQRGVARPQGAKCDIGAVEAEQVVPTVDGPAHVDLAVGSSADPAATFTSTGSPLPDLSASGLPDGLTFTDNGDGTGAISGTPAAGTGGVHTVTVTATNEAGSGDHDVEIEIAEAPELSGPTSSTYVVGEPGGPDVFEQVGGHPVATLSTDSDLPDGVAFADNGDGTGTLGGTAQPATGGLYDVTIDGTNGVAPDATWPFALTVNEAPSLSAADATFRVGTAGSAALTVGGFPAPTVTATGLPAGLAVDGAAITGTPAAGSGGVHVVDLTATNGVGADATDSATITVEETASVAGPLEVRMVTGTEASVSYAAAGFPVPALSATGDLPAGVTFVDNGDGTATLSGTPTAGAVGSYQLTVTAANGIGQGHAIAVSVEVVPPVQITTTSLPDAAFGTGYDRAVQVEGGAAPYTFSLAGGALPQGLSLGDDGRITGTPSGAPGTSTFTVRVEDGTGHEDTQQLSISVGKGVSSLVPGPVVVVGNVLLGGNLTATLLGGPGTPIAGATVTFRATNAVLGNPVACTAVTDADGIASCKPTLGGLTAILLAPSVTISWPGDSRWLPATAVAPKKLGPPAPWT</sequence>